<evidence type="ECO:0000256" key="5">
    <source>
        <dbReference type="ARBA" id="ARBA00023136"/>
    </source>
</evidence>
<feature type="transmembrane region" description="Helical" evidence="7">
    <location>
        <begin position="304"/>
        <end position="323"/>
    </location>
</feature>
<dbReference type="PANTHER" id="PTHR33885">
    <property type="entry name" value="PHAGE SHOCK PROTEIN C"/>
    <property type="match status" value="1"/>
</dbReference>
<dbReference type="EMBL" id="JBHTLD010000338">
    <property type="protein sequence ID" value="MFD1188666.1"/>
    <property type="molecule type" value="Genomic_DNA"/>
</dbReference>
<feature type="domain" description="PspC-related ToastRack" evidence="11">
    <location>
        <begin position="470"/>
        <end position="592"/>
    </location>
</feature>
<evidence type="ECO:0000256" key="6">
    <source>
        <dbReference type="SAM" id="MobiDB-lite"/>
    </source>
</evidence>
<dbReference type="Proteomes" id="UP001597094">
    <property type="component" value="Unassembled WGS sequence"/>
</dbReference>
<keyword evidence="2" id="KW-1003">Cell membrane</keyword>
<gene>
    <name evidence="12" type="ORF">ACFQ2O_20835</name>
</gene>
<proteinExistence type="predicted"/>
<keyword evidence="3 7" id="KW-0812">Transmembrane</keyword>
<feature type="compositionally biased region" description="Polar residues" evidence="6">
    <location>
        <begin position="826"/>
        <end position="846"/>
    </location>
</feature>
<name>A0ABW3SXL3_9BACT</name>
<dbReference type="PANTHER" id="PTHR33885:SF3">
    <property type="entry name" value="PHAGE SHOCK PROTEIN C"/>
    <property type="match status" value="1"/>
</dbReference>
<feature type="domain" description="Putative auto-transporter adhesin head GIN" evidence="9">
    <location>
        <begin position="646"/>
        <end position="828"/>
    </location>
</feature>
<comment type="caution">
    <text evidence="12">The sequence shown here is derived from an EMBL/GenBank/DDBJ whole genome shotgun (WGS) entry which is preliminary data.</text>
</comment>
<dbReference type="Gene3D" id="2.160.20.120">
    <property type="match status" value="1"/>
</dbReference>
<feature type="domain" description="Phage shock protein PspC N-terminal" evidence="8">
    <location>
        <begin position="194"/>
        <end position="251"/>
    </location>
</feature>
<keyword evidence="5 7" id="KW-0472">Membrane</keyword>
<dbReference type="InterPro" id="IPR052027">
    <property type="entry name" value="PspC"/>
</dbReference>
<organism evidence="12 13">
    <name type="scientific">Pontibacter rugosus</name>
    <dbReference type="NCBI Taxonomy" id="1745966"/>
    <lineage>
        <taxon>Bacteria</taxon>
        <taxon>Pseudomonadati</taxon>
        <taxon>Bacteroidota</taxon>
        <taxon>Cytophagia</taxon>
        <taxon>Cytophagales</taxon>
        <taxon>Hymenobacteraceae</taxon>
        <taxon>Pontibacter</taxon>
    </lineage>
</organism>
<evidence type="ECO:0000259" key="9">
    <source>
        <dbReference type="Pfam" id="PF10988"/>
    </source>
</evidence>
<evidence type="ECO:0000313" key="12">
    <source>
        <dbReference type="EMBL" id="MFD1188666.1"/>
    </source>
</evidence>
<sequence>MKKNISINLQGIIFQIEEDGYEQLSRYLASIRTYFSNYEGHEEIVSDIEARVAEIFAARISPAKQVITQEDVEYLMLRMGNVTDFEVEEPLDTEPIGATAGAGAGPDFDGTYTHTAAPPKSLYRDVNRKVIAGVSAGLANYLSVDPLWIRLFFVLLVLLGVVSAGVSAATGIIIYVVLWIAMPENAFLPETKVRKLFRDPEDKKLAGVSSGIAKYFGIDVAVVRLLFLLSIFLGGFGIVAYIVLWVAMPEAVTLTERMQMQGDPVTLAGIERTLKDNLNMKDSNGEESTLAKLILLPIRLISQIISWLGRALGPILAFLVTLVRVAAGVILLIISIGLTFGLISALFVSLGLIEESQYISFSPSDFPASVLLRGFPRLGLVAGFFVVLIPLLLLIVLGVSLLIKRTFLKPIVGWSLFGVWLVGLFIMIASIATYSNNFRRTGEVVTTKTIPVSETGTLVLDAYDTNVDWSNIYIEVQESNTPDVQVVQRAEAKGQTEEEAKQNTKMITYRMVNQDSTIRFDNSFEFKKGAIFRDQELSLVLKLPRNKPLRLTREFIYLLPGSALEGNYDHDKIERNTWQVNGNRLACLTCATDTLGTEGQSDYQNDSDFKMDIDIDDENSSLKISGSALLNDNKYSTNRRTMNYGNFNRISISGPYHVQLKQGEYSVVVRADNDEMERIEFDLNGDELEITTEEKYFRLFEDRKPVLIQITAPNLSTIDLSGAIKADIIGFTSDKLRMNFSGAIQTVANLNVRDLRVDASGATVSKFTGKADRFELDATGACGIDANQLEAAYVDVDVTGAGVAEVFATSTLRADATGASRITYRGNPSDTVINSSGPSSVKRQQN</sequence>
<keyword evidence="13" id="KW-1185">Reference proteome</keyword>
<dbReference type="Pfam" id="PF04024">
    <property type="entry name" value="PspC"/>
    <property type="match status" value="2"/>
</dbReference>
<comment type="subcellular location">
    <subcellularLocation>
        <location evidence="1">Cell membrane</location>
        <topology evidence="1">Single-pass membrane protein</topology>
    </subcellularLocation>
</comment>
<dbReference type="InterPro" id="IPR007168">
    <property type="entry name" value="Phageshock_PspC_N"/>
</dbReference>
<dbReference type="InterPro" id="IPR054321">
    <property type="entry name" value="PspC-rel_TM"/>
</dbReference>
<evidence type="ECO:0000259" key="11">
    <source>
        <dbReference type="Pfam" id="PF22744"/>
    </source>
</evidence>
<evidence type="ECO:0000259" key="8">
    <source>
        <dbReference type="Pfam" id="PF04024"/>
    </source>
</evidence>
<dbReference type="InterPro" id="IPR054319">
    <property type="entry name" value="PspC-rel_ToastRack"/>
</dbReference>
<evidence type="ECO:0000259" key="10">
    <source>
        <dbReference type="Pfam" id="PF22571"/>
    </source>
</evidence>
<evidence type="ECO:0000256" key="1">
    <source>
        <dbReference type="ARBA" id="ARBA00004162"/>
    </source>
</evidence>
<accession>A0ABW3SXL3</accession>
<evidence type="ECO:0000256" key="2">
    <source>
        <dbReference type="ARBA" id="ARBA00022475"/>
    </source>
</evidence>
<dbReference type="Pfam" id="PF22744">
    <property type="entry name" value="Toast-rack_PspC-Cterm"/>
    <property type="match status" value="1"/>
</dbReference>
<dbReference type="InterPro" id="IPR021255">
    <property type="entry name" value="DUF2807"/>
</dbReference>
<feature type="transmembrane region" description="Helical" evidence="7">
    <location>
        <begin position="225"/>
        <end position="248"/>
    </location>
</feature>
<feature type="transmembrane region" description="Helical" evidence="7">
    <location>
        <begin position="329"/>
        <end position="353"/>
    </location>
</feature>
<evidence type="ECO:0000256" key="7">
    <source>
        <dbReference type="SAM" id="Phobius"/>
    </source>
</evidence>
<evidence type="ECO:0000313" key="13">
    <source>
        <dbReference type="Proteomes" id="UP001597094"/>
    </source>
</evidence>
<feature type="region of interest" description="Disordered" evidence="6">
    <location>
        <begin position="825"/>
        <end position="846"/>
    </location>
</feature>
<keyword evidence="4 7" id="KW-1133">Transmembrane helix</keyword>
<feature type="domain" description="PspC-related transmembrane region" evidence="10">
    <location>
        <begin position="301"/>
        <end position="438"/>
    </location>
</feature>
<reference evidence="13" key="1">
    <citation type="journal article" date="2019" name="Int. J. Syst. Evol. Microbiol.">
        <title>The Global Catalogue of Microorganisms (GCM) 10K type strain sequencing project: providing services to taxonomists for standard genome sequencing and annotation.</title>
        <authorList>
            <consortium name="The Broad Institute Genomics Platform"/>
            <consortium name="The Broad Institute Genome Sequencing Center for Infectious Disease"/>
            <person name="Wu L."/>
            <person name="Ma J."/>
        </authorList>
    </citation>
    <scope>NUCLEOTIDE SEQUENCE [LARGE SCALE GENOMIC DNA]</scope>
    <source>
        <strain evidence="13">JCM 31319</strain>
    </source>
</reference>
<protein>
    <submittedName>
        <fullName evidence="12">PspC domain-containing protein</fullName>
    </submittedName>
</protein>
<dbReference type="Pfam" id="PF22571">
    <property type="entry name" value="LiaI-LiaF-TM_PspC"/>
    <property type="match status" value="1"/>
</dbReference>
<feature type="transmembrane region" description="Helical" evidence="7">
    <location>
        <begin position="374"/>
        <end position="399"/>
    </location>
</feature>
<evidence type="ECO:0000256" key="4">
    <source>
        <dbReference type="ARBA" id="ARBA00022989"/>
    </source>
</evidence>
<evidence type="ECO:0000256" key="3">
    <source>
        <dbReference type="ARBA" id="ARBA00022692"/>
    </source>
</evidence>
<feature type="transmembrane region" description="Helical" evidence="7">
    <location>
        <begin position="411"/>
        <end position="432"/>
    </location>
</feature>
<dbReference type="RefSeq" id="WP_377532666.1">
    <property type="nucleotide sequence ID" value="NZ_JBHTLD010000338.1"/>
</dbReference>
<dbReference type="Pfam" id="PF10988">
    <property type="entry name" value="DUF2807"/>
    <property type="match status" value="1"/>
</dbReference>
<feature type="domain" description="Phage shock protein PspC N-terminal" evidence="8">
    <location>
        <begin position="120"/>
        <end position="184"/>
    </location>
</feature>
<feature type="transmembrane region" description="Helical" evidence="7">
    <location>
        <begin position="151"/>
        <end position="182"/>
    </location>
</feature>